<dbReference type="SMART" id="SM01120">
    <property type="entry name" value="Dak2"/>
    <property type="match status" value="1"/>
</dbReference>
<dbReference type="NCBIfam" id="TIGR00762">
    <property type="entry name" value="DegV"/>
    <property type="match status" value="1"/>
</dbReference>
<dbReference type="PROSITE" id="PS51480">
    <property type="entry name" value="DHAL"/>
    <property type="match status" value="1"/>
</dbReference>
<dbReference type="AlphaFoldDB" id="A0A381Y441"/>
<evidence type="ECO:0000256" key="1">
    <source>
        <dbReference type="ARBA" id="ARBA00023121"/>
    </source>
</evidence>
<dbReference type="PANTHER" id="PTHR33434">
    <property type="entry name" value="DEGV DOMAIN-CONTAINING PROTEIN DR_1986-RELATED"/>
    <property type="match status" value="1"/>
</dbReference>
<dbReference type="SUPFAM" id="SSF101473">
    <property type="entry name" value="DhaL-like"/>
    <property type="match status" value="1"/>
</dbReference>
<dbReference type="PROSITE" id="PS51482">
    <property type="entry name" value="DEGV"/>
    <property type="match status" value="1"/>
</dbReference>
<dbReference type="EMBL" id="UINC01017244">
    <property type="protein sequence ID" value="SVA71223.1"/>
    <property type="molecule type" value="Genomic_DNA"/>
</dbReference>
<dbReference type="InterPro" id="IPR050270">
    <property type="entry name" value="DegV_domain_contain"/>
</dbReference>
<accession>A0A381Y441</accession>
<dbReference type="SUPFAM" id="SSF82549">
    <property type="entry name" value="DAK1/DegV-like"/>
    <property type="match status" value="1"/>
</dbReference>
<sequence length="606" mass="65397">MQIGYIDGARLRRALTAACQWAREQRSELNRINVFPVPDGDTGTNLALTVQAITDHLKDSRDRSVGIVASEAARAAVLGARGNCGMMLSQFLLGFARNLEGRDRINARDFGTALGAGVENLYGSLEDPVEGTIVTVMRETADAVSQTETRDIATLIEFMLESARRSLDRTPDLLPVLKSAGVVDAGGKGFVSLLEGVSLFLRGEPLSQNPRAESPVGTPVLGAVEYPDRVEQYRFCTEALVRGDKLPTQDRVRGHLREHGDSVIVIRSEDVLKVHIHTDVPEDIFSYLGALGTLVTHKAEDMRVQHEVAARASGTHLSLVRRPVGILTDSGCDLSKEIIRAHGIEVVPLMLMDGEKAYRDGVDVTPEEFHEMMASQDTLPTTSQPSPGAFLEGYQRAAQDSEQVIAVVLSSSLSGTFASAESAVAEAPDLPVHLADSLGTSLLHGLLVLKAAELAELAMPPAEIVSELTRIRSRSGMLFTVDTFDRILASGRVGKGKAFLGTLLNLKPILCLDRQGTVLPRGKAMGRKRVIRALLDAMREDMGSVPQTVRFGIVHVGIPEIIPEVSEMLVERYGEVEILTAPATPVISTHLGIGAWGLAYMVEDSP</sequence>
<gene>
    <name evidence="3" type="ORF">METZ01_LOCUS124077</name>
</gene>
<dbReference type="Gene3D" id="3.30.1180.10">
    <property type="match status" value="1"/>
</dbReference>
<protein>
    <recommendedName>
        <fullName evidence="2">DhaL domain-containing protein</fullName>
    </recommendedName>
</protein>
<dbReference type="PANTHER" id="PTHR33434:SF4">
    <property type="entry name" value="PHOSPHATASE PROTEIN"/>
    <property type="match status" value="1"/>
</dbReference>
<dbReference type="Gene3D" id="1.25.40.340">
    <property type="match status" value="1"/>
</dbReference>
<dbReference type="Gene3D" id="3.40.50.10170">
    <property type="match status" value="1"/>
</dbReference>
<dbReference type="Pfam" id="PF02645">
    <property type="entry name" value="DegV"/>
    <property type="match status" value="1"/>
</dbReference>
<name>A0A381Y441_9ZZZZ</name>
<evidence type="ECO:0000313" key="3">
    <source>
        <dbReference type="EMBL" id="SVA71223.1"/>
    </source>
</evidence>
<dbReference type="InterPro" id="IPR033470">
    <property type="entry name" value="FakA-like_C"/>
</dbReference>
<proteinExistence type="predicted"/>
<reference evidence="3" key="1">
    <citation type="submission" date="2018-05" db="EMBL/GenBank/DDBJ databases">
        <authorList>
            <person name="Lanie J.A."/>
            <person name="Ng W.-L."/>
            <person name="Kazmierczak K.M."/>
            <person name="Andrzejewski T.M."/>
            <person name="Davidsen T.M."/>
            <person name="Wayne K.J."/>
            <person name="Tettelin H."/>
            <person name="Glass J.I."/>
            <person name="Rusch D."/>
            <person name="Podicherti R."/>
            <person name="Tsui H.-C.T."/>
            <person name="Winkler M.E."/>
        </authorList>
    </citation>
    <scope>NUCLEOTIDE SEQUENCE</scope>
</reference>
<dbReference type="GO" id="GO:0008289">
    <property type="term" value="F:lipid binding"/>
    <property type="evidence" value="ECO:0007669"/>
    <property type="project" value="UniProtKB-KW"/>
</dbReference>
<dbReference type="InterPro" id="IPR003797">
    <property type="entry name" value="DegV"/>
</dbReference>
<dbReference type="InterPro" id="IPR043168">
    <property type="entry name" value="DegV_C"/>
</dbReference>
<dbReference type="InterPro" id="IPR048394">
    <property type="entry name" value="FakA-like_M"/>
</dbReference>
<evidence type="ECO:0000259" key="2">
    <source>
        <dbReference type="PROSITE" id="PS51480"/>
    </source>
</evidence>
<dbReference type="Pfam" id="PF02734">
    <property type="entry name" value="Dak2"/>
    <property type="match status" value="1"/>
</dbReference>
<dbReference type="InterPro" id="IPR004007">
    <property type="entry name" value="DhaL_dom"/>
</dbReference>
<dbReference type="SMART" id="SM01121">
    <property type="entry name" value="Dak1_2"/>
    <property type="match status" value="1"/>
</dbReference>
<dbReference type="InterPro" id="IPR036117">
    <property type="entry name" value="DhaL_dom_sf"/>
</dbReference>
<organism evidence="3">
    <name type="scientific">marine metagenome</name>
    <dbReference type="NCBI Taxonomy" id="408172"/>
    <lineage>
        <taxon>unclassified sequences</taxon>
        <taxon>metagenomes</taxon>
        <taxon>ecological metagenomes</taxon>
    </lineage>
</organism>
<feature type="domain" description="DhaL" evidence="2">
    <location>
        <begin position="9"/>
        <end position="199"/>
    </location>
</feature>
<dbReference type="GO" id="GO:0004371">
    <property type="term" value="F:glycerone kinase activity"/>
    <property type="evidence" value="ECO:0007669"/>
    <property type="project" value="InterPro"/>
</dbReference>
<keyword evidence="1" id="KW-0446">Lipid-binding</keyword>
<dbReference type="Pfam" id="PF21645">
    <property type="entry name" value="FakA-like_M"/>
    <property type="match status" value="1"/>
</dbReference>
<dbReference type="GO" id="GO:0006071">
    <property type="term" value="P:glycerol metabolic process"/>
    <property type="evidence" value="ECO:0007669"/>
    <property type="project" value="InterPro"/>
</dbReference>